<comment type="caution">
    <text evidence="4">The sequence shown here is derived from an EMBL/GenBank/DDBJ whole genome shotgun (WGS) entry which is preliminary data.</text>
</comment>
<evidence type="ECO:0000256" key="2">
    <source>
        <dbReference type="ARBA" id="ARBA00024764"/>
    </source>
</evidence>
<keyword evidence="5" id="KW-1185">Reference proteome</keyword>
<sequence length="104" mass="12157">MELKEFLEISILLGYYGNLLSDKQRTYMEEHFEDDFSLSEIAKSHGISRQAVYDNIKRGIKILKGYEEKIGFLKREKEIRDSLKELKADYSEAKLDSLIASFDI</sequence>
<reference evidence="4 5" key="1">
    <citation type="submission" date="2018-08" db="EMBL/GenBank/DDBJ databases">
        <title>Draft genome sequence of Psychrilyobacter sp. strain SD5 isolated from Black Sea water.</title>
        <authorList>
            <person name="Yadav S."/>
            <person name="Villanueva L."/>
            <person name="Damste J.S.S."/>
        </authorList>
    </citation>
    <scope>NUCLEOTIDE SEQUENCE [LARGE SCALE GENOMIC DNA]</scope>
    <source>
        <strain evidence="4 5">SD5</strain>
    </source>
</reference>
<comment type="function">
    <text evidence="2 3">Might take part in the signal recognition particle (SRP) pathway. This is inferred from the conservation of its genetic proximity to ftsY/ffh. May be a regulatory protein.</text>
</comment>
<dbReference type="NCBIfam" id="NF045758">
    <property type="entry name" value="YlxM"/>
    <property type="match status" value="1"/>
</dbReference>
<dbReference type="PANTHER" id="PTHR40083:SF1">
    <property type="entry name" value="UPF0122 PROTEIN YLXM"/>
    <property type="match status" value="1"/>
</dbReference>
<dbReference type="Gene3D" id="1.10.10.10">
    <property type="entry name" value="Winged helix-like DNA-binding domain superfamily/Winged helix DNA-binding domain"/>
    <property type="match status" value="1"/>
</dbReference>
<evidence type="ECO:0000256" key="3">
    <source>
        <dbReference type="HAMAP-Rule" id="MF_00245"/>
    </source>
</evidence>
<evidence type="ECO:0000313" key="5">
    <source>
        <dbReference type="Proteomes" id="UP000263486"/>
    </source>
</evidence>
<dbReference type="InterPro" id="IPR054831">
    <property type="entry name" value="UPF0122_fam_protein"/>
</dbReference>
<gene>
    <name evidence="4" type="ORF">DYH56_00720</name>
</gene>
<accession>A0ABX9KKX8</accession>
<dbReference type="EMBL" id="QUAJ01000001">
    <property type="protein sequence ID" value="REI43210.1"/>
    <property type="molecule type" value="Genomic_DNA"/>
</dbReference>
<name>A0ABX9KKX8_9FUSO</name>
<dbReference type="HAMAP" id="MF_00245">
    <property type="entry name" value="UPF0122"/>
    <property type="match status" value="1"/>
</dbReference>
<dbReference type="Pfam" id="PF04297">
    <property type="entry name" value="UPF0122"/>
    <property type="match status" value="1"/>
</dbReference>
<comment type="similarity">
    <text evidence="1 3">Belongs to the UPF0122 family.</text>
</comment>
<protein>
    <recommendedName>
        <fullName evidence="3">UPF0122 protein DYH56_00720</fullName>
    </recommendedName>
</protein>
<organism evidence="4 5">
    <name type="scientific">Psychrilyobacter piezotolerans</name>
    <dbReference type="NCBI Taxonomy" id="2293438"/>
    <lineage>
        <taxon>Bacteria</taxon>
        <taxon>Fusobacteriati</taxon>
        <taxon>Fusobacteriota</taxon>
        <taxon>Fusobacteriia</taxon>
        <taxon>Fusobacteriales</taxon>
        <taxon>Fusobacteriaceae</taxon>
        <taxon>Psychrilyobacter</taxon>
    </lineage>
</organism>
<dbReference type="SUPFAM" id="SSF88659">
    <property type="entry name" value="Sigma3 and sigma4 domains of RNA polymerase sigma factors"/>
    <property type="match status" value="1"/>
</dbReference>
<dbReference type="Proteomes" id="UP000263486">
    <property type="component" value="Unassembled WGS sequence"/>
</dbReference>
<evidence type="ECO:0000256" key="1">
    <source>
        <dbReference type="ARBA" id="ARBA00008720"/>
    </source>
</evidence>
<dbReference type="InterPro" id="IPR013324">
    <property type="entry name" value="RNA_pol_sigma_r3/r4-like"/>
</dbReference>
<evidence type="ECO:0000313" key="4">
    <source>
        <dbReference type="EMBL" id="REI43210.1"/>
    </source>
</evidence>
<dbReference type="RefSeq" id="WP_114640930.1">
    <property type="nucleotide sequence ID" value="NZ_JAACIO010000001.1"/>
</dbReference>
<proteinExistence type="inferred from homology"/>
<dbReference type="InterPro" id="IPR036388">
    <property type="entry name" value="WH-like_DNA-bd_sf"/>
</dbReference>
<dbReference type="InterPro" id="IPR007394">
    <property type="entry name" value="UPF0122"/>
</dbReference>
<dbReference type="PANTHER" id="PTHR40083">
    <property type="entry name" value="UPF0122 PROTEIN CBO2450/CLC_2298"/>
    <property type="match status" value="1"/>
</dbReference>